<organism evidence="2 3">
    <name type="scientific">Rhodopseudomonas palustris</name>
    <dbReference type="NCBI Taxonomy" id="1076"/>
    <lineage>
        <taxon>Bacteria</taxon>
        <taxon>Pseudomonadati</taxon>
        <taxon>Pseudomonadota</taxon>
        <taxon>Alphaproteobacteria</taxon>
        <taxon>Hyphomicrobiales</taxon>
        <taxon>Nitrobacteraceae</taxon>
        <taxon>Rhodopseudomonas</taxon>
    </lineage>
</organism>
<evidence type="ECO:0000313" key="2">
    <source>
        <dbReference type="EMBL" id="RJF63558.1"/>
    </source>
</evidence>
<sequence>MIEQQIDIPTPDGQVSTFITHPERGGPHPVVLFFMDAPGIREELRDMARRLGTCGYYVMLPSLYYRSGVFELGPIAPDEAAPERVRMYELMQSLDIAMVMRDAKALLDFASGQPAASQGPAGAVGYCMSGRYAISAAALFPDRVKAAASMYGTHLVTDAPDSPHINARKASGELYFACAETDRWAPPETIKALQDALVADGVNAEVEVYPGTQHAFAFPSRPVYDRDAAERHWERLLALYRRRLSA</sequence>
<proteinExistence type="predicted"/>
<dbReference type="PANTHER" id="PTHR46623">
    <property type="entry name" value="CARBOXYMETHYLENEBUTENOLIDASE-RELATED"/>
    <property type="match status" value="1"/>
</dbReference>
<dbReference type="EMBL" id="QYYD01000059">
    <property type="protein sequence ID" value="RJF63558.1"/>
    <property type="molecule type" value="Genomic_DNA"/>
</dbReference>
<evidence type="ECO:0000313" key="3">
    <source>
        <dbReference type="Proteomes" id="UP000285523"/>
    </source>
</evidence>
<dbReference type="InterPro" id="IPR002925">
    <property type="entry name" value="Dienelactn_hydro"/>
</dbReference>
<feature type="domain" description="Dienelactone hydrolase" evidence="1">
    <location>
        <begin position="17"/>
        <end position="241"/>
    </location>
</feature>
<dbReference type="SUPFAM" id="SSF53474">
    <property type="entry name" value="alpha/beta-Hydrolases"/>
    <property type="match status" value="1"/>
</dbReference>
<comment type="caution">
    <text evidence="2">The sequence shown here is derived from an EMBL/GenBank/DDBJ whole genome shotgun (WGS) entry which is preliminary data.</text>
</comment>
<dbReference type="AlphaFoldDB" id="A0A418UX34"/>
<dbReference type="Gene3D" id="3.40.50.1820">
    <property type="entry name" value="alpha/beta hydrolase"/>
    <property type="match status" value="1"/>
</dbReference>
<accession>A0A418UX34</accession>
<dbReference type="PANTHER" id="PTHR46623:SF10">
    <property type="entry name" value="CARBOXYMETHYLENEBUTENOLIDASE HOMOLOG"/>
    <property type="match status" value="1"/>
</dbReference>
<evidence type="ECO:0000259" key="1">
    <source>
        <dbReference type="Pfam" id="PF01738"/>
    </source>
</evidence>
<dbReference type="OrthoDB" id="9787933at2"/>
<dbReference type="InterPro" id="IPR029058">
    <property type="entry name" value="AB_hydrolase_fold"/>
</dbReference>
<keyword evidence="2" id="KW-0378">Hydrolase</keyword>
<dbReference type="GO" id="GO:0016787">
    <property type="term" value="F:hydrolase activity"/>
    <property type="evidence" value="ECO:0007669"/>
    <property type="project" value="UniProtKB-KW"/>
</dbReference>
<name>A0A418UX34_RHOPL</name>
<dbReference type="InterPro" id="IPR051049">
    <property type="entry name" value="Dienelactone_hydrolase-like"/>
</dbReference>
<dbReference type="Proteomes" id="UP000285523">
    <property type="component" value="Unassembled WGS sequence"/>
</dbReference>
<dbReference type="Pfam" id="PF01738">
    <property type="entry name" value="DLH"/>
    <property type="match status" value="1"/>
</dbReference>
<protein>
    <submittedName>
        <fullName evidence="2">Dienelactone hydrolase family protein</fullName>
    </submittedName>
</protein>
<gene>
    <name evidence="2" type="ORF">D4Q52_25825</name>
</gene>
<reference evidence="2 3" key="1">
    <citation type="submission" date="2018-09" db="EMBL/GenBank/DDBJ databases">
        <title>Draft genome sequence of Rhodopseudomonas palustris 2.1.18.</title>
        <authorList>
            <person name="Robertson S.L."/>
            <person name="Meyer T.E."/>
            <person name="Kyndt J.A."/>
        </authorList>
    </citation>
    <scope>NUCLEOTIDE SEQUENCE [LARGE SCALE GENOMIC DNA]</scope>
    <source>
        <strain evidence="2 3">2.1.18</strain>
    </source>
</reference>
<dbReference type="RefSeq" id="WP_119859456.1">
    <property type="nucleotide sequence ID" value="NZ_QYYD01000059.1"/>
</dbReference>